<accession>A0ABW1J769</accession>
<keyword evidence="2" id="KW-1185">Reference proteome</keyword>
<proteinExistence type="predicted"/>
<dbReference type="EMBL" id="JBHSQW010000044">
    <property type="protein sequence ID" value="MFC5996748.1"/>
    <property type="molecule type" value="Genomic_DNA"/>
</dbReference>
<dbReference type="Proteomes" id="UP001596302">
    <property type="component" value="Unassembled WGS sequence"/>
</dbReference>
<protein>
    <recommendedName>
        <fullName evidence="3">DivIVA domain-containing protein</fullName>
    </recommendedName>
</protein>
<organism evidence="1 2">
    <name type="scientific">Pseudonocardia hispaniensis</name>
    <dbReference type="NCBI Taxonomy" id="904933"/>
    <lineage>
        <taxon>Bacteria</taxon>
        <taxon>Bacillati</taxon>
        <taxon>Actinomycetota</taxon>
        <taxon>Actinomycetes</taxon>
        <taxon>Pseudonocardiales</taxon>
        <taxon>Pseudonocardiaceae</taxon>
        <taxon>Pseudonocardia</taxon>
    </lineage>
</organism>
<reference evidence="2" key="1">
    <citation type="journal article" date="2019" name="Int. J. Syst. Evol. Microbiol.">
        <title>The Global Catalogue of Microorganisms (GCM) 10K type strain sequencing project: providing services to taxonomists for standard genome sequencing and annotation.</title>
        <authorList>
            <consortium name="The Broad Institute Genomics Platform"/>
            <consortium name="The Broad Institute Genome Sequencing Center for Infectious Disease"/>
            <person name="Wu L."/>
            <person name="Ma J."/>
        </authorList>
    </citation>
    <scope>NUCLEOTIDE SEQUENCE [LARGE SCALE GENOMIC DNA]</scope>
    <source>
        <strain evidence="2">CCM 8391</strain>
    </source>
</reference>
<evidence type="ECO:0000313" key="1">
    <source>
        <dbReference type="EMBL" id="MFC5996748.1"/>
    </source>
</evidence>
<dbReference type="RefSeq" id="WP_379587565.1">
    <property type="nucleotide sequence ID" value="NZ_JBHSQW010000044.1"/>
</dbReference>
<evidence type="ECO:0008006" key="3">
    <source>
        <dbReference type="Google" id="ProtNLM"/>
    </source>
</evidence>
<comment type="caution">
    <text evidence="1">The sequence shown here is derived from an EMBL/GenBank/DDBJ whole genome shotgun (WGS) entry which is preliminary data.</text>
</comment>
<sequence length="59" mass="6334">MTTQPGPSPSARPAPTVDEIFAKATPVSSIDALAQDGIFDDELDDFLADLRQMRRSSIA</sequence>
<evidence type="ECO:0000313" key="2">
    <source>
        <dbReference type="Proteomes" id="UP001596302"/>
    </source>
</evidence>
<gene>
    <name evidence="1" type="ORF">ACFQE5_21305</name>
</gene>
<name>A0ABW1J769_9PSEU</name>